<dbReference type="PANTHER" id="PTHR33887:SF1">
    <property type="entry name" value="GENE 867-RELATED"/>
    <property type="match status" value="1"/>
</dbReference>
<evidence type="ECO:0000313" key="3">
    <source>
        <dbReference type="Proteomes" id="UP000829720"/>
    </source>
</evidence>
<evidence type="ECO:0000313" key="2">
    <source>
        <dbReference type="EMBL" id="KAI1900694.1"/>
    </source>
</evidence>
<sequence length="155" mass="18048">MFVTVRFGEGQSKIFNTNCRIINFIHCLKQRCNVDPEECVDLVDKTGDLVNLSEREQSVERANCLLRDRHSYILIRVIRGDGMEGHKYEPLLKDLGKNYPELAEILKKLSNPHRERDKRNYSRRGWPQRDAPVNHTSRSKRAATPKKNSAIMIRS</sequence>
<name>A0A8T3DXY6_9TELE</name>
<dbReference type="EMBL" id="JAERUA010000004">
    <property type="protein sequence ID" value="KAI1900694.1"/>
    <property type="molecule type" value="Genomic_DNA"/>
</dbReference>
<accession>A0A8T3DXY6</accession>
<dbReference type="InterPro" id="IPR039471">
    <property type="entry name" value="CXorf65-like"/>
</dbReference>
<evidence type="ECO:0000256" key="1">
    <source>
        <dbReference type="SAM" id="MobiDB-lite"/>
    </source>
</evidence>
<comment type="caution">
    <text evidence="2">The sequence shown here is derived from an EMBL/GenBank/DDBJ whole genome shotgun (WGS) entry which is preliminary data.</text>
</comment>
<reference evidence="2" key="1">
    <citation type="submission" date="2021-01" db="EMBL/GenBank/DDBJ databases">
        <authorList>
            <person name="Zahm M."/>
            <person name="Roques C."/>
            <person name="Cabau C."/>
            <person name="Klopp C."/>
            <person name="Donnadieu C."/>
            <person name="Jouanno E."/>
            <person name="Lampietro C."/>
            <person name="Louis A."/>
            <person name="Herpin A."/>
            <person name="Echchiki A."/>
            <person name="Berthelot C."/>
            <person name="Parey E."/>
            <person name="Roest-Crollius H."/>
            <person name="Braasch I."/>
            <person name="Postlethwait J."/>
            <person name="Bobe J."/>
            <person name="Montfort J."/>
            <person name="Bouchez O."/>
            <person name="Begum T."/>
            <person name="Mejri S."/>
            <person name="Adams A."/>
            <person name="Chen W.-J."/>
            <person name="Guiguen Y."/>
        </authorList>
    </citation>
    <scope>NUCLEOTIDE SEQUENCE</scope>
    <source>
        <tissue evidence="2">Blood</tissue>
    </source>
</reference>
<dbReference type="Proteomes" id="UP000829720">
    <property type="component" value="Unassembled WGS sequence"/>
</dbReference>
<protein>
    <submittedName>
        <fullName evidence="2">Uncharacterized protein</fullName>
    </submittedName>
</protein>
<dbReference type="OrthoDB" id="2109241at2759"/>
<gene>
    <name evidence="2" type="ORF">AGOR_G00052540</name>
</gene>
<dbReference type="AlphaFoldDB" id="A0A8T3DXY6"/>
<dbReference type="Pfam" id="PF15874">
    <property type="entry name" value="Il2rg"/>
    <property type="match status" value="1"/>
</dbReference>
<keyword evidence="3" id="KW-1185">Reference proteome</keyword>
<proteinExistence type="predicted"/>
<feature type="region of interest" description="Disordered" evidence="1">
    <location>
        <begin position="113"/>
        <end position="155"/>
    </location>
</feature>
<organism evidence="2 3">
    <name type="scientific">Albula goreensis</name>
    <dbReference type="NCBI Taxonomy" id="1534307"/>
    <lineage>
        <taxon>Eukaryota</taxon>
        <taxon>Metazoa</taxon>
        <taxon>Chordata</taxon>
        <taxon>Craniata</taxon>
        <taxon>Vertebrata</taxon>
        <taxon>Euteleostomi</taxon>
        <taxon>Actinopterygii</taxon>
        <taxon>Neopterygii</taxon>
        <taxon>Teleostei</taxon>
        <taxon>Albuliformes</taxon>
        <taxon>Albulidae</taxon>
        <taxon>Albula</taxon>
    </lineage>
</organism>
<dbReference type="PANTHER" id="PTHR33887">
    <property type="entry name" value="PB1 DOMAIN-CONTAINING PROTEIN"/>
    <property type="match status" value="1"/>
</dbReference>